<reference evidence="2" key="1">
    <citation type="journal article" date="2023" name="Nat. Plants">
        <title>Single-cell RNA sequencing provides a high-resolution roadmap for understanding the multicellular compartmentation of specialized metabolism.</title>
        <authorList>
            <person name="Sun S."/>
            <person name="Shen X."/>
            <person name="Li Y."/>
            <person name="Li Y."/>
            <person name="Wang S."/>
            <person name="Li R."/>
            <person name="Zhang H."/>
            <person name="Shen G."/>
            <person name="Guo B."/>
            <person name="Wei J."/>
            <person name="Xu J."/>
            <person name="St-Pierre B."/>
            <person name="Chen S."/>
            <person name="Sun C."/>
        </authorList>
    </citation>
    <scope>NUCLEOTIDE SEQUENCE [LARGE SCALE GENOMIC DNA]</scope>
</reference>
<sequence>MRIRFEFSMWFREESSELESVDISGGSSIMDEDENNDDEEEMVRGSKKRVHTEKSPSPAAASPVETSTPSAAIETSTPPTAASIPPTMSPSSTVASTLLGASTLPAALHLLRRCHRGIPLSSLARPPVPIPSSVPLSQGVVNSRILILPTADSFHFHSFFLFKSVTIIILLYFLIIFLQNDSDLQTWISATVMNEDTCLDGLEEMQGSTTMKRVQKSQ</sequence>
<protein>
    <submittedName>
        <fullName evidence="1">Uncharacterized protein</fullName>
    </submittedName>
</protein>
<proteinExistence type="predicted"/>
<comment type="caution">
    <text evidence="1">The sequence shown here is derived from an EMBL/GenBank/DDBJ whole genome shotgun (WGS) entry which is preliminary data.</text>
</comment>
<name>A0ACB9ZQX6_CATRO</name>
<dbReference type="Proteomes" id="UP001060085">
    <property type="component" value="Linkage Group LG08"/>
</dbReference>
<dbReference type="EMBL" id="CM044708">
    <property type="protein sequence ID" value="KAI5649666.1"/>
    <property type="molecule type" value="Genomic_DNA"/>
</dbReference>
<evidence type="ECO:0000313" key="2">
    <source>
        <dbReference type="Proteomes" id="UP001060085"/>
    </source>
</evidence>
<accession>A0ACB9ZQX6</accession>
<keyword evidence="2" id="KW-1185">Reference proteome</keyword>
<gene>
    <name evidence="1" type="ORF">M9H77_35671</name>
</gene>
<organism evidence="1 2">
    <name type="scientific">Catharanthus roseus</name>
    <name type="common">Madagascar periwinkle</name>
    <name type="synonym">Vinca rosea</name>
    <dbReference type="NCBI Taxonomy" id="4058"/>
    <lineage>
        <taxon>Eukaryota</taxon>
        <taxon>Viridiplantae</taxon>
        <taxon>Streptophyta</taxon>
        <taxon>Embryophyta</taxon>
        <taxon>Tracheophyta</taxon>
        <taxon>Spermatophyta</taxon>
        <taxon>Magnoliopsida</taxon>
        <taxon>eudicotyledons</taxon>
        <taxon>Gunneridae</taxon>
        <taxon>Pentapetalae</taxon>
        <taxon>asterids</taxon>
        <taxon>lamiids</taxon>
        <taxon>Gentianales</taxon>
        <taxon>Apocynaceae</taxon>
        <taxon>Rauvolfioideae</taxon>
        <taxon>Vinceae</taxon>
        <taxon>Catharanthinae</taxon>
        <taxon>Catharanthus</taxon>
    </lineage>
</organism>
<evidence type="ECO:0000313" key="1">
    <source>
        <dbReference type="EMBL" id="KAI5649666.1"/>
    </source>
</evidence>